<name>A0ABT2ELL8_9BACT</name>
<dbReference type="EMBL" id="JANUCP010000002">
    <property type="protein sequence ID" value="MCS3918841.1"/>
    <property type="molecule type" value="Genomic_DNA"/>
</dbReference>
<dbReference type="Proteomes" id="UP001204798">
    <property type="component" value="Unassembled WGS sequence"/>
</dbReference>
<dbReference type="RefSeq" id="WP_018196243.1">
    <property type="nucleotide sequence ID" value="NZ_CP130454.1"/>
</dbReference>
<protein>
    <recommendedName>
        <fullName evidence="4">Outer membrane protein beta-barrel domain-containing protein</fullName>
    </recommendedName>
</protein>
<evidence type="ECO:0000313" key="3">
    <source>
        <dbReference type="Proteomes" id="UP001204798"/>
    </source>
</evidence>
<dbReference type="SUPFAM" id="SSF56935">
    <property type="entry name" value="Porins"/>
    <property type="match status" value="1"/>
</dbReference>
<proteinExistence type="predicted"/>
<accession>A0ABT2ELL8</accession>
<organism evidence="2 3">
    <name type="scientific">Candidatus Fervidibacter sacchari</name>
    <dbReference type="NCBI Taxonomy" id="1448929"/>
    <lineage>
        <taxon>Bacteria</taxon>
        <taxon>Candidatus Fervidibacterota</taxon>
        <taxon>Candidatus Fervidibacter</taxon>
    </lineage>
</organism>
<feature type="signal peptide" evidence="1">
    <location>
        <begin position="1"/>
        <end position="21"/>
    </location>
</feature>
<sequence length="163" mass="18048">MVRRLIGVAVLLATMALPALAQIDEEPQQKWAVRLGVLWPTASDVRDATDTFWAYFGLERNFPGTGIVSLDYTEGSGRGRKYSHFALFLNQRQNYAPRLDLIAGIGVVYAKIDIGGQTDYKTRLGGTVGAAYYLGPRSELQLRYHTGSAKETNGIVLTFSLRF</sequence>
<evidence type="ECO:0000256" key="1">
    <source>
        <dbReference type="SAM" id="SignalP"/>
    </source>
</evidence>
<feature type="chain" id="PRO_5046113812" description="Outer membrane protein beta-barrel domain-containing protein" evidence="1">
    <location>
        <begin position="22"/>
        <end position="163"/>
    </location>
</feature>
<reference evidence="2 3" key="1">
    <citation type="submission" date="2022-08" db="EMBL/GenBank/DDBJ databases">
        <title>Bacterial and archaeal communities from various locations to study Microbial Dark Matter (Phase II).</title>
        <authorList>
            <person name="Stepanauskas R."/>
        </authorList>
    </citation>
    <scope>NUCLEOTIDE SEQUENCE [LARGE SCALE GENOMIC DNA]</scope>
    <source>
        <strain evidence="2 3">PD1</strain>
    </source>
</reference>
<keyword evidence="1" id="KW-0732">Signal</keyword>
<comment type="caution">
    <text evidence="2">The sequence shown here is derived from an EMBL/GenBank/DDBJ whole genome shotgun (WGS) entry which is preliminary data.</text>
</comment>
<keyword evidence="3" id="KW-1185">Reference proteome</keyword>
<gene>
    <name evidence="2" type="ORF">M2350_001241</name>
</gene>
<evidence type="ECO:0008006" key="4">
    <source>
        <dbReference type="Google" id="ProtNLM"/>
    </source>
</evidence>
<evidence type="ECO:0000313" key="2">
    <source>
        <dbReference type="EMBL" id="MCS3918841.1"/>
    </source>
</evidence>